<dbReference type="InterPro" id="IPR007627">
    <property type="entry name" value="RNA_pol_sigma70_r2"/>
</dbReference>
<dbReference type="Proteomes" id="UP000658258">
    <property type="component" value="Unassembled WGS sequence"/>
</dbReference>
<evidence type="ECO:0000256" key="1">
    <source>
        <dbReference type="ARBA" id="ARBA00010641"/>
    </source>
</evidence>
<keyword evidence="7" id="KW-0240">DNA-directed RNA polymerase</keyword>
<comment type="similarity">
    <text evidence="1">Belongs to the sigma-70 factor family. ECF subfamily.</text>
</comment>
<dbReference type="InterPro" id="IPR013324">
    <property type="entry name" value="RNA_pol_sigma_r3/r4-like"/>
</dbReference>
<dbReference type="Gene3D" id="1.10.1740.10">
    <property type="match status" value="1"/>
</dbReference>
<dbReference type="PANTHER" id="PTHR43133:SF46">
    <property type="entry name" value="RNA POLYMERASE SIGMA-70 FACTOR ECF SUBFAMILY"/>
    <property type="match status" value="1"/>
</dbReference>
<evidence type="ECO:0000256" key="2">
    <source>
        <dbReference type="ARBA" id="ARBA00023015"/>
    </source>
</evidence>
<organism evidence="7 8">
    <name type="scientific">Roseivirga thermotolerans</name>
    <dbReference type="NCBI Taxonomy" id="1758176"/>
    <lineage>
        <taxon>Bacteria</taxon>
        <taxon>Pseudomonadati</taxon>
        <taxon>Bacteroidota</taxon>
        <taxon>Cytophagia</taxon>
        <taxon>Cytophagales</taxon>
        <taxon>Roseivirgaceae</taxon>
        <taxon>Roseivirga</taxon>
    </lineage>
</organism>
<evidence type="ECO:0000313" key="7">
    <source>
        <dbReference type="EMBL" id="GHE64811.1"/>
    </source>
</evidence>
<accession>A0ABQ3I7W2</accession>
<dbReference type="InterPro" id="IPR039425">
    <property type="entry name" value="RNA_pol_sigma-70-like"/>
</dbReference>
<dbReference type="Gene3D" id="1.10.10.10">
    <property type="entry name" value="Winged helix-like DNA-binding domain superfamily/Winged helix DNA-binding domain"/>
    <property type="match status" value="1"/>
</dbReference>
<dbReference type="PANTHER" id="PTHR43133">
    <property type="entry name" value="RNA POLYMERASE ECF-TYPE SIGMA FACTO"/>
    <property type="match status" value="1"/>
</dbReference>
<dbReference type="GO" id="GO:0000428">
    <property type="term" value="C:DNA-directed RNA polymerase complex"/>
    <property type="evidence" value="ECO:0007669"/>
    <property type="project" value="UniProtKB-KW"/>
</dbReference>
<dbReference type="CDD" id="cd06171">
    <property type="entry name" value="Sigma70_r4"/>
    <property type="match status" value="1"/>
</dbReference>
<dbReference type="NCBIfam" id="TIGR02937">
    <property type="entry name" value="sigma70-ECF"/>
    <property type="match status" value="1"/>
</dbReference>
<evidence type="ECO:0000313" key="8">
    <source>
        <dbReference type="Proteomes" id="UP000658258"/>
    </source>
</evidence>
<dbReference type="SUPFAM" id="SSF88946">
    <property type="entry name" value="Sigma2 domain of RNA polymerase sigma factors"/>
    <property type="match status" value="1"/>
</dbReference>
<evidence type="ECO:0000259" key="6">
    <source>
        <dbReference type="Pfam" id="PF08281"/>
    </source>
</evidence>
<dbReference type="SUPFAM" id="SSF88659">
    <property type="entry name" value="Sigma3 and sigma4 domains of RNA polymerase sigma factors"/>
    <property type="match status" value="1"/>
</dbReference>
<dbReference type="InterPro" id="IPR013325">
    <property type="entry name" value="RNA_pol_sigma_r2"/>
</dbReference>
<keyword evidence="2" id="KW-0805">Transcription regulation</keyword>
<dbReference type="RefSeq" id="WP_189630095.1">
    <property type="nucleotide sequence ID" value="NZ_BNAG01000003.1"/>
</dbReference>
<keyword evidence="8" id="KW-1185">Reference proteome</keyword>
<proteinExistence type="inferred from homology"/>
<dbReference type="InterPro" id="IPR013249">
    <property type="entry name" value="RNA_pol_sigma70_r4_t2"/>
</dbReference>
<feature type="domain" description="RNA polymerase sigma-70 region 2" evidence="5">
    <location>
        <begin position="28"/>
        <end position="94"/>
    </location>
</feature>
<name>A0ABQ3I7W2_9BACT</name>
<dbReference type="Pfam" id="PF04542">
    <property type="entry name" value="Sigma70_r2"/>
    <property type="match status" value="1"/>
</dbReference>
<dbReference type="Pfam" id="PF08281">
    <property type="entry name" value="Sigma70_r4_2"/>
    <property type="match status" value="1"/>
</dbReference>
<keyword evidence="4" id="KW-0804">Transcription</keyword>
<comment type="caution">
    <text evidence="7">The sequence shown here is derived from an EMBL/GenBank/DDBJ whole genome shotgun (WGS) entry which is preliminary data.</text>
</comment>
<evidence type="ECO:0000256" key="4">
    <source>
        <dbReference type="ARBA" id="ARBA00023163"/>
    </source>
</evidence>
<dbReference type="InterPro" id="IPR014284">
    <property type="entry name" value="RNA_pol_sigma-70_dom"/>
</dbReference>
<dbReference type="InterPro" id="IPR036388">
    <property type="entry name" value="WH-like_DNA-bd_sf"/>
</dbReference>
<evidence type="ECO:0000259" key="5">
    <source>
        <dbReference type="Pfam" id="PF04542"/>
    </source>
</evidence>
<keyword evidence="3" id="KW-0731">Sigma factor</keyword>
<protein>
    <submittedName>
        <fullName evidence="7">DNA-directed RNA polymerase sigma-70 factor</fullName>
    </submittedName>
</protein>
<dbReference type="EMBL" id="BNAG01000003">
    <property type="protein sequence ID" value="GHE64811.1"/>
    <property type="molecule type" value="Genomic_DNA"/>
</dbReference>
<evidence type="ECO:0000256" key="3">
    <source>
        <dbReference type="ARBA" id="ARBA00023082"/>
    </source>
</evidence>
<gene>
    <name evidence="7" type="ORF">GCM10011340_19770</name>
</gene>
<sequence length="193" mass="22681">MLQIKRSKTEERLLEACRKGDRKAQRELYEKYAGLMFSVCRRYISEEEAAEDVLVCGFMKVFSKIDQFKSEGSFEGWIRRIMVNESLTYIRKNKSLYMQVEIENAEREPDYNQLQDHLEVEDLMKMINRLPTGYKTVFNLYAIEGFSHKEIAEQLGISENTSKSQLSRARAHLQKLLVEAEHYLNDKLLSHEG</sequence>
<feature type="domain" description="RNA polymerase sigma factor 70 region 4 type 2" evidence="6">
    <location>
        <begin position="122"/>
        <end position="173"/>
    </location>
</feature>
<reference evidence="8" key="1">
    <citation type="journal article" date="2019" name="Int. J. Syst. Evol. Microbiol.">
        <title>The Global Catalogue of Microorganisms (GCM) 10K type strain sequencing project: providing services to taxonomists for standard genome sequencing and annotation.</title>
        <authorList>
            <consortium name="The Broad Institute Genomics Platform"/>
            <consortium name="The Broad Institute Genome Sequencing Center for Infectious Disease"/>
            <person name="Wu L."/>
            <person name="Ma J."/>
        </authorList>
    </citation>
    <scope>NUCLEOTIDE SEQUENCE [LARGE SCALE GENOMIC DNA]</scope>
    <source>
        <strain evidence="8">CGMCC 1.15111</strain>
    </source>
</reference>